<sequence>MQAFENGCYNHYRRWICSLLSQRRQAVKLDKLLSEWALVHAGVPRGTKLGSVLFLVMVNDLACRSNYWKYVDGITISEVVPHGFQSTIHDDLDGNSACVEETCMNLNTKKKKKRASPSLLKISTYSSSPSMIDTKKFQIPEKIQVATLLHVLGKECVEIFSNFVWTSEGDRNKIEAIEETFNAHCAPSTSRHFNHFLFIERKQHEGETVDEFYSDLKTLAKNCDLGDKEDSWITSMCVLGLKDPHSKERLMESEQSLEKTLQAARIAETSKQHMRSLKEENSRVENVDVVGRKGLKSHWETPCGNCGIRHAPASFPAGGMRCCKCGKMNHFSRMCRCPEGQKKQVNTLDDCDSDTEVILLGQLVQKTRRGLKLSVLETSKSCSN</sequence>
<dbReference type="AlphaFoldDB" id="A0AAD9UZJ9"/>
<reference evidence="2" key="2">
    <citation type="journal article" date="2023" name="Science">
        <title>Genomic signatures of disease resistance in endangered staghorn corals.</title>
        <authorList>
            <person name="Vollmer S.V."/>
            <person name="Selwyn J.D."/>
            <person name="Despard B.A."/>
            <person name="Roesel C.L."/>
        </authorList>
    </citation>
    <scope>NUCLEOTIDE SEQUENCE</scope>
    <source>
        <strain evidence="2">K2</strain>
    </source>
</reference>
<reference evidence="2" key="1">
    <citation type="journal article" date="2023" name="G3 (Bethesda)">
        <title>Whole genome assembly and annotation of the endangered Caribbean coral Acropora cervicornis.</title>
        <authorList>
            <person name="Selwyn J.D."/>
            <person name="Vollmer S.V."/>
        </authorList>
    </citation>
    <scope>NUCLEOTIDE SEQUENCE</scope>
    <source>
        <strain evidence="2">K2</strain>
    </source>
</reference>
<evidence type="ECO:0000313" key="2">
    <source>
        <dbReference type="EMBL" id="KAK2555676.1"/>
    </source>
</evidence>
<organism evidence="2 3">
    <name type="scientific">Acropora cervicornis</name>
    <name type="common">Staghorn coral</name>
    <dbReference type="NCBI Taxonomy" id="6130"/>
    <lineage>
        <taxon>Eukaryota</taxon>
        <taxon>Metazoa</taxon>
        <taxon>Cnidaria</taxon>
        <taxon>Anthozoa</taxon>
        <taxon>Hexacorallia</taxon>
        <taxon>Scleractinia</taxon>
        <taxon>Astrocoeniina</taxon>
        <taxon>Acroporidae</taxon>
        <taxon>Acropora</taxon>
    </lineage>
</organism>
<evidence type="ECO:0000256" key="1">
    <source>
        <dbReference type="SAM" id="Coils"/>
    </source>
</evidence>
<dbReference type="Proteomes" id="UP001249851">
    <property type="component" value="Unassembled WGS sequence"/>
</dbReference>
<keyword evidence="3" id="KW-1185">Reference proteome</keyword>
<comment type="caution">
    <text evidence="2">The sequence shown here is derived from an EMBL/GenBank/DDBJ whole genome shotgun (WGS) entry which is preliminary data.</text>
</comment>
<gene>
    <name evidence="2" type="ORF">P5673_022703</name>
</gene>
<accession>A0AAD9UZJ9</accession>
<evidence type="ECO:0000313" key="3">
    <source>
        <dbReference type="Proteomes" id="UP001249851"/>
    </source>
</evidence>
<protein>
    <recommendedName>
        <fullName evidence="4">CCHC-type domain-containing protein</fullName>
    </recommendedName>
</protein>
<keyword evidence="1" id="KW-0175">Coiled coil</keyword>
<evidence type="ECO:0008006" key="4">
    <source>
        <dbReference type="Google" id="ProtNLM"/>
    </source>
</evidence>
<dbReference type="EMBL" id="JARQWQ010000061">
    <property type="protein sequence ID" value="KAK2555676.1"/>
    <property type="molecule type" value="Genomic_DNA"/>
</dbReference>
<feature type="coiled-coil region" evidence="1">
    <location>
        <begin position="247"/>
        <end position="287"/>
    </location>
</feature>
<dbReference type="PANTHER" id="PTHR33198">
    <property type="entry name" value="ANK_REP_REGION DOMAIN-CONTAINING PROTEIN-RELATED"/>
    <property type="match status" value="1"/>
</dbReference>
<name>A0AAD9UZJ9_ACRCE</name>
<proteinExistence type="predicted"/>